<dbReference type="KEGG" id="cber:B5D82_14760"/>
<gene>
    <name evidence="2" type="ORF">B5D82_14760</name>
</gene>
<dbReference type="InterPro" id="IPR049848">
    <property type="entry name" value="TapY2-like"/>
</dbReference>
<dbReference type="EMBL" id="CP020465">
    <property type="protein sequence ID" value="ASP48920.1"/>
    <property type="molecule type" value="Genomic_DNA"/>
</dbReference>
<evidence type="ECO:0000313" key="3">
    <source>
        <dbReference type="Proteomes" id="UP000202259"/>
    </source>
</evidence>
<feature type="signal peptide" evidence="1">
    <location>
        <begin position="1"/>
        <end position="22"/>
    </location>
</feature>
<dbReference type="RefSeq" id="WP_081152582.1">
    <property type="nucleotide sequence ID" value="NZ_CP020465.1"/>
</dbReference>
<dbReference type="OrthoDB" id="6227963at2"/>
<protein>
    <submittedName>
        <fullName evidence="2">Uncharacterized protein</fullName>
    </submittedName>
</protein>
<feature type="chain" id="PRO_5012758972" evidence="1">
    <location>
        <begin position="23"/>
        <end position="107"/>
    </location>
</feature>
<evidence type="ECO:0000256" key="1">
    <source>
        <dbReference type="SAM" id="SignalP"/>
    </source>
</evidence>
<organism evidence="2 3">
    <name type="scientific">Cognaticolwellia beringensis</name>
    <dbReference type="NCBI Taxonomy" id="1967665"/>
    <lineage>
        <taxon>Bacteria</taxon>
        <taxon>Pseudomonadati</taxon>
        <taxon>Pseudomonadota</taxon>
        <taxon>Gammaproteobacteria</taxon>
        <taxon>Alteromonadales</taxon>
        <taxon>Colwelliaceae</taxon>
        <taxon>Cognaticolwellia</taxon>
    </lineage>
</organism>
<evidence type="ECO:0000313" key="2">
    <source>
        <dbReference type="EMBL" id="ASP48920.1"/>
    </source>
</evidence>
<keyword evidence="1" id="KW-0732">Signal</keyword>
<dbReference type="Proteomes" id="UP000202259">
    <property type="component" value="Chromosome"/>
</dbReference>
<dbReference type="AlphaFoldDB" id="A0A222GAT7"/>
<reference evidence="2 3" key="1">
    <citation type="submission" date="2017-08" db="EMBL/GenBank/DDBJ databases">
        <title>Complete genome of Colwellia sp. NB097-1, a psychrophile bacterium ioslated from Bering Sea.</title>
        <authorList>
            <person name="Chen X."/>
        </authorList>
    </citation>
    <scope>NUCLEOTIDE SEQUENCE [LARGE SCALE GENOMIC DNA]</scope>
    <source>
        <strain evidence="2 3">NB097-1</strain>
    </source>
</reference>
<proteinExistence type="predicted"/>
<accession>A0A222GAT7</accession>
<dbReference type="NCBIfam" id="NF038109">
    <property type="entry name" value="tapY2_fam"/>
    <property type="match status" value="1"/>
</dbReference>
<name>A0A222GAT7_9GAMM</name>
<keyword evidence="3" id="KW-1185">Reference proteome</keyword>
<sequence>MKNKIFFISLVVLINTSFSTIAATKAAKNYNVDAKCHVELVNGEEMIYLASVKENKINKLVDTLPNRKIPTHLSREKQQVLRAFECVLIDAKFISNKANELFDKQPR</sequence>